<dbReference type="AlphaFoldDB" id="A0A8S1ZP53"/>
<keyword evidence="3" id="KW-1185">Reference proteome</keyword>
<evidence type="ECO:0000256" key="1">
    <source>
        <dbReference type="SAM" id="MobiDB-lite"/>
    </source>
</evidence>
<accession>A0A8S1ZP53</accession>
<proteinExistence type="predicted"/>
<dbReference type="Proteomes" id="UP000682877">
    <property type="component" value="Chromosome 2"/>
</dbReference>
<sequence length="330" mass="37307">MGRTRRNVPYYPASLKKSVRVLRRAEEEQANFNRATALSLETVRRGSTFVGSGSGSGSIRPLPREDIAAAKKLLIRNGQSPFPKVENLKESVAYIDVAHKMIRAIGSVNKLTHLYERMIHNQGRVDDPDVRAALEAEKKRANDFHKKLLEEQSATEHLRKKVELLTAWQDELMGKLDQAVVEISEAEGRMVATKAQWAKDRDGQVRCARSKAYRDSINYYQGRLDILKSYFICNEAVLEPLLLHTQSNWTVNDRSSTGRQFFYALSAFEVEQVPEEASPEEDISDPPEDVPSVRQNEEPDLNNQTDADVPSNALDLEMPPQDSPPESLFK</sequence>
<evidence type="ECO:0000313" key="3">
    <source>
        <dbReference type="Proteomes" id="UP000682877"/>
    </source>
</evidence>
<feature type="region of interest" description="Disordered" evidence="1">
    <location>
        <begin position="273"/>
        <end position="330"/>
    </location>
</feature>
<name>A0A8S1ZP53_ARAAE</name>
<dbReference type="EMBL" id="LR999452">
    <property type="protein sequence ID" value="CAE5962998.1"/>
    <property type="molecule type" value="Genomic_DNA"/>
</dbReference>
<evidence type="ECO:0000313" key="2">
    <source>
        <dbReference type="EMBL" id="CAE5962998.1"/>
    </source>
</evidence>
<feature type="compositionally biased region" description="Acidic residues" evidence="1">
    <location>
        <begin position="273"/>
        <end position="288"/>
    </location>
</feature>
<reference evidence="2" key="1">
    <citation type="submission" date="2021-01" db="EMBL/GenBank/DDBJ databases">
        <authorList>
            <person name="Bezrukov I."/>
        </authorList>
    </citation>
    <scope>NUCLEOTIDE SEQUENCE</scope>
</reference>
<protein>
    <submittedName>
        <fullName evidence="2">Uncharacterized protein</fullName>
    </submittedName>
</protein>
<gene>
    <name evidence="2" type="ORF">AARE701A_LOCUS4603</name>
</gene>
<organism evidence="2 3">
    <name type="scientific">Arabidopsis arenosa</name>
    <name type="common">Sand rock-cress</name>
    <name type="synonym">Cardaminopsis arenosa</name>
    <dbReference type="NCBI Taxonomy" id="38785"/>
    <lineage>
        <taxon>Eukaryota</taxon>
        <taxon>Viridiplantae</taxon>
        <taxon>Streptophyta</taxon>
        <taxon>Embryophyta</taxon>
        <taxon>Tracheophyta</taxon>
        <taxon>Spermatophyta</taxon>
        <taxon>Magnoliopsida</taxon>
        <taxon>eudicotyledons</taxon>
        <taxon>Gunneridae</taxon>
        <taxon>Pentapetalae</taxon>
        <taxon>rosids</taxon>
        <taxon>malvids</taxon>
        <taxon>Brassicales</taxon>
        <taxon>Brassicaceae</taxon>
        <taxon>Camelineae</taxon>
        <taxon>Arabidopsis</taxon>
    </lineage>
</organism>